<protein>
    <submittedName>
        <fullName evidence="3">AmmeMemoRadiSam system protein B</fullName>
    </submittedName>
</protein>
<organism evidence="3 4">
    <name type="scientific">Candidatus Falkowbacteria bacterium CG10_big_fil_rev_8_21_14_0_10_39_11</name>
    <dbReference type="NCBI Taxonomy" id="1974565"/>
    <lineage>
        <taxon>Bacteria</taxon>
        <taxon>Candidatus Falkowiibacteriota</taxon>
    </lineage>
</organism>
<dbReference type="PANTHER" id="PTHR11060">
    <property type="entry name" value="PROTEIN MEMO1"/>
    <property type="match status" value="1"/>
</dbReference>
<evidence type="ECO:0000313" key="4">
    <source>
        <dbReference type="Proteomes" id="UP000229901"/>
    </source>
</evidence>
<keyword evidence="2" id="KW-0812">Transmembrane</keyword>
<comment type="caution">
    <text evidence="3">The sequence shown here is derived from an EMBL/GenBank/DDBJ whole genome shotgun (WGS) entry which is preliminary data.</text>
</comment>
<dbReference type="AlphaFoldDB" id="A0A2H0V3K7"/>
<feature type="transmembrane region" description="Helical" evidence="2">
    <location>
        <begin position="7"/>
        <end position="29"/>
    </location>
</feature>
<dbReference type="Pfam" id="PF01875">
    <property type="entry name" value="Memo"/>
    <property type="match status" value="1"/>
</dbReference>
<dbReference type="InterPro" id="IPR002737">
    <property type="entry name" value="MEMO1_fam"/>
</dbReference>
<name>A0A2H0V3K7_9BACT</name>
<proteinExistence type="inferred from homology"/>
<dbReference type="EMBL" id="PFAP01000046">
    <property type="protein sequence ID" value="PIR93638.1"/>
    <property type="molecule type" value="Genomic_DNA"/>
</dbReference>
<gene>
    <name evidence="3" type="primary">amrB</name>
    <name evidence="3" type="ORF">COT97_05550</name>
</gene>
<accession>A0A2H0V3K7</accession>
<reference evidence="4" key="1">
    <citation type="submission" date="2017-09" db="EMBL/GenBank/DDBJ databases">
        <title>Depth-based differentiation of microbial function through sediment-hosted aquifers and enrichment of novel symbionts in the deep terrestrial subsurface.</title>
        <authorList>
            <person name="Probst A.J."/>
            <person name="Ladd B."/>
            <person name="Jarett J.K."/>
            <person name="Geller-Mcgrath D.E."/>
            <person name="Sieber C.M.K."/>
            <person name="Emerson J.B."/>
            <person name="Anantharaman K."/>
            <person name="Thomas B.C."/>
            <person name="Malmstrom R."/>
            <person name="Stieglmeier M."/>
            <person name="Klingl A."/>
            <person name="Woyke T."/>
            <person name="Ryan C.M."/>
            <person name="Banfield J.F."/>
        </authorList>
    </citation>
    <scope>NUCLEOTIDE SEQUENCE [LARGE SCALE GENOMIC DNA]</scope>
</reference>
<keyword evidence="2" id="KW-1133">Transmembrane helix</keyword>
<dbReference type="CDD" id="cd07361">
    <property type="entry name" value="MEMO_like"/>
    <property type="match status" value="1"/>
</dbReference>
<dbReference type="PANTHER" id="PTHR11060:SF0">
    <property type="entry name" value="PROTEIN MEMO1"/>
    <property type="match status" value="1"/>
</dbReference>
<dbReference type="Gene3D" id="3.40.830.10">
    <property type="entry name" value="LigB-like"/>
    <property type="match status" value="1"/>
</dbReference>
<comment type="similarity">
    <text evidence="1">Belongs to the MEMO1 family.</text>
</comment>
<evidence type="ECO:0000256" key="2">
    <source>
        <dbReference type="SAM" id="Phobius"/>
    </source>
</evidence>
<sequence length="290" mass="32396">MTKTNKILIILVILLVIVQGGLLFFVLGLKSYQSLGQHRSLYVSKSFYDDAFSLAGDGFEIQDGEVVAVVVPHHLFVKDRIATLFRTLEKSDFDTIVMVGPDHLNDARYEIVTSGYDWQTPYGQLKGDPKLVEKFLDSGLVSTNEAAMAEEFSISGLTPFVQKTWPRARFVPIIMANYVTPGKLDEVIDFISKNVGRKTLFIASVDFSHYRSAMEAEAQDEQSIAVIQSFDLEKVFDLDVDSPQSIYTILKLAENFGATSTELLSHTNTGLIQPENPELAVTHNIFIFTK</sequence>
<evidence type="ECO:0000313" key="3">
    <source>
        <dbReference type="EMBL" id="PIR93638.1"/>
    </source>
</evidence>
<keyword evidence="2" id="KW-0472">Membrane</keyword>
<dbReference type="NCBIfam" id="TIGR04336">
    <property type="entry name" value="AmmeMemoSam_B"/>
    <property type="match status" value="1"/>
</dbReference>
<evidence type="ECO:0000256" key="1">
    <source>
        <dbReference type="ARBA" id="ARBA00006315"/>
    </source>
</evidence>
<dbReference type="Proteomes" id="UP000229901">
    <property type="component" value="Unassembled WGS sequence"/>
</dbReference>